<sequence length="256" mass="29124">MCFDIYWAFSGIRNLKGSAKERELKKFLLYALYAWGCPLILLVFTLIMDYSSILPASSPYKPDMGLKNCFFETSEATWLYFYGPMTVLIFANLVMFAITARRIFVHRRETSVLKSGDSKRHNNDKESFRFNLYLKLFVVMGINWVMELVSWVVKGPQQIWYLTDITNTLQGVFIFVIFVCKRRIFRLINQKLCPGKKLWPGHSTKSSHGASTTSHATGSTVASSGSGKKQGVSTINMEPMSEDSVRLNAEDSDGQM</sequence>
<dbReference type="PANTHER" id="PTHR47154:SF2">
    <property type="entry name" value="G-PROTEIN COUPLED RECEPTOR MTH-RELATED"/>
    <property type="match status" value="1"/>
</dbReference>
<evidence type="ECO:0000256" key="1">
    <source>
        <dbReference type="ARBA" id="ARBA00004141"/>
    </source>
</evidence>
<evidence type="ECO:0000256" key="2">
    <source>
        <dbReference type="ARBA" id="ARBA00022692"/>
    </source>
</evidence>
<evidence type="ECO:0000256" key="4">
    <source>
        <dbReference type="ARBA" id="ARBA00023136"/>
    </source>
</evidence>
<dbReference type="Proteomes" id="UP001558652">
    <property type="component" value="Unassembled WGS sequence"/>
</dbReference>
<feature type="transmembrane region" description="Helical" evidence="6">
    <location>
        <begin position="132"/>
        <end position="153"/>
    </location>
</feature>
<dbReference type="EMBL" id="JBFDAA010000005">
    <property type="protein sequence ID" value="KAL1132465.1"/>
    <property type="molecule type" value="Genomic_DNA"/>
</dbReference>
<keyword evidence="4 6" id="KW-0472">Membrane</keyword>
<keyword evidence="9" id="KW-1185">Reference proteome</keyword>
<feature type="compositionally biased region" description="Low complexity" evidence="5">
    <location>
        <begin position="201"/>
        <end position="229"/>
    </location>
</feature>
<feature type="region of interest" description="Disordered" evidence="5">
    <location>
        <begin position="200"/>
        <end position="256"/>
    </location>
</feature>
<feature type="transmembrane region" description="Helical" evidence="6">
    <location>
        <begin position="79"/>
        <end position="98"/>
    </location>
</feature>
<dbReference type="AlphaFoldDB" id="A0ABD0YMJ0"/>
<accession>A0ABD0YMJ0</accession>
<comment type="subcellular location">
    <subcellularLocation>
        <location evidence="1">Membrane</location>
        <topology evidence="1">Multi-pass membrane protein</topology>
    </subcellularLocation>
</comment>
<dbReference type="GO" id="GO:0016020">
    <property type="term" value="C:membrane"/>
    <property type="evidence" value="ECO:0007669"/>
    <property type="project" value="UniProtKB-SubCell"/>
</dbReference>
<evidence type="ECO:0000256" key="3">
    <source>
        <dbReference type="ARBA" id="ARBA00022989"/>
    </source>
</evidence>
<keyword evidence="3 6" id="KW-1133">Transmembrane helix</keyword>
<protein>
    <recommendedName>
        <fullName evidence="7">G-protein coupled receptors family 2 profile 2 domain-containing protein</fullName>
    </recommendedName>
</protein>
<gene>
    <name evidence="8" type="ORF">AAG570_010420</name>
</gene>
<feature type="transmembrane region" description="Helical" evidence="6">
    <location>
        <begin position="159"/>
        <end position="180"/>
    </location>
</feature>
<comment type="caution">
    <text evidence="8">The sequence shown here is derived from an EMBL/GenBank/DDBJ whole genome shotgun (WGS) entry which is preliminary data.</text>
</comment>
<keyword evidence="2 6" id="KW-0812">Transmembrane</keyword>
<evidence type="ECO:0000256" key="6">
    <source>
        <dbReference type="SAM" id="Phobius"/>
    </source>
</evidence>
<evidence type="ECO:0000313" key="9">
    <source>
        <dbReference type="Proteomes" id="UP001558652"/>
    </source>
</evidence>
<proteinExistence type="predicted"/>
<evidence type="ECO:0000256" key="5">
    <source>
        <dbReference type="SAM" id="MobiDB-lite"/>
    </source>
</evidence>
<feature type="domain" description="G-protein coupled receptors family 2 profile 2" evidence="7">
    <location>
        <begin position="1"/>
        <end position="182"/>
    </location>
</feature>
<dbReference type="InterPro" id="IPR051384">
    <property type="entry name" value="Mth_GPCR"/>
</dbReference>
<dbReference type="Pfam" id="PF00002">
    <property type="entry name" value="7tm_2"/>
    <property type="match status" value="1"/>
</dbReference>
<name>A0ABD0YMJ0_9HEMI</name>
<dbReference type="PROSITE" id="PS50261">
    <property type="entry name" value="G_PROTEIN_RECEP_F2_4"/>
    <property type="match status" value="1"/>
</dbReference>
<dbReference type="Gene3D" id="1.20.1070.10">
    <property type="entry name" value="Rhodopsin 7-helix transmembrane proteins"/>
    <property type="match status" value="1"/>
</dbReference>
<evidence type="ECO:0000259" key="7">
    <source>
        <dbReference type="PROSITE" id="PS50261"/>
    </source>
</evidence>
<dbReference type="PANTHER" id="PTHR47154">
    <property type="entry name" value="G-PROTEIN COUPLED RECEPTOR MTH-RELATED"/>
    <property type="match status" value="1"/>
</dbReference>
<dbReference type="InterPro" id="IPR017981">
    <property type="entry name" value="GPCR_2-like_7TM"/>
</dbReference>
<dbReference type="CDD" id="cd15039">
    <property type="entry name" value="7tmB3_Methuselah-like"/>
    <property type="match status" value="1"/>
</dbReference>
<reference evidence="8 9" key="1">
    <citation type="submission" date="2024-07" db="EMBL/GenBank/DDBJ databases">
        <title>Chromosome-level genome assembly of the water stick insect Ranatra chinensis (Heteroptera: Nepidae).</title>
        <authorList>
            <person name="Liu X."/>
        </authorList>
    </citation>
    <scope>NUCLEOTIDE SEQUENCE [LARGE SCALE GENOMIC DNA]</scope>
    <source>
        <strain evidence="8">Cailab_2021Rc</strain>
        <tissue evidence="8">Muscle</tissue>
    </source>
</reference>
<feature type="transmembrane region" description="Helical" evidence="6">
    <location>
        <begin position="27"/>
        <end position="48"/>
    </location>
</feature>
<organism evidence="8 9">
    <name type="scientific">Ranatra chinensis</name>
    <dbReference type="NCBI Taxonomy" id="642074"/>
    <lineage>
        <taxon>Eukaryota</taxon>
        <taxon>Metazoa</taxon>
        <taxon>Ecdysozoa</taxon>
        <taxon>Arthropoda</taxon>
        <taxon>Hexapoda</taxon>
        <taxon>Insecta</taxon>
        <taxon>Pterygota</taxon>
        <taxon>Neoptera</taxon>
        <taxon>Paraneoptera</taxon>
        <taxon>Hemiptera</taxon>
        <taxon>Heteroptera</taxon>
        <taxon>Panheteroptera</taxon>
        <taxon>Nepomorpha</taxon>
        <taxon>Nepidae</taxon>
        <taxon>Ranatrinae</taxon>
        <taxon>Ranatra</taxon>
    </lineage>
</organism>
<dbReference type="InterPro" id="IPR000832">
    <property type="entry name" value="GPCR_2_secretin-like"/>
</dbReference>
<evidence type="ECO:0000313" key="8">
    <source>
        <dbReference type="EMBL" id="KAL1132465.1"/>
    </source>
</evidence>